<evidence type="ECO:0000313" key="3">
    <source>
        <dbReference type="EMBL" id="EGY16809.1"/>
    </source>
</evidence>
<dbReference type="EMBL" id="DS572712">
    <property type="protein sequence ID" value="EGY16809.1"/>
    <property type="molecule type" value="Genomic_DNA"/>
</dbReference>
<dbReference type="HOGENOM" id="CLU_063954_1_0_1"/>
<evidence type="ECO:0000313" key="4">
    <source>
        <dbReference type="Proteomes" id="UP000001611"/>
    </source>
</evidence>
<dbReference type="PANTHER" id="PTHR38695">
    <property type="entry name" value="AMINO ACID PERMEASE_ SLC12A DOMAIN-CONTAINING PROTEIN"/>
    <property type="match status" value="1"/>
</dbReference>
<proteinExistence type="predicted"/>
<keyword evidence="1" id="KW-1133">Transmembrane helix</keyword>
<dbReference type="InterPro" id="IPR040841">
    <property type="entry name" value="Luciferase_dom"/>
</dbReference>
<keyword evidence="4" id="KW-1185">Reference proteome</keyword>
<dbReference type="OrthoDB" id="5358398at2759"/>
<dbReference type="OMA" id="TWTGDYP"/>
<name>G2XCU1_VERDV</name>
<dbReference type="InterPro" id="IPR048273">
    <property type="entry name" value="Luciferase"/>
</dbReference>
<reference evidence="3 4" key="1">
    <citation type="submission" date="2008-03" db="EMBL/GenBank/DDBJ databases">
        <title>The Genome Sequence of Verticillium dahliae VdLs.17.</title>
        <authorList>
            <consortium name="The Broad Institute Genome Sequencing Platform"/>
            <person name="Ma L.-J.J."/>
            <person name="Klosterman S.J."/>
            <person name="Subbarao K."/>
            <person name="Dobinson K."/>
            <person name="Veronese P."/>
            <person name="Kang S."/>
            <person name="Gold S.E."/>
            <person name="Young S."/>
            <person name="Jaffe D."/>
            <person name="Gnerre S."/>
            <person name="Berlin A."/>
            <person name="Heiman D."/>
            <person name="Hepburn T."/>
            <person name="Sykes S."/>
            <person name="Alvarado L."/>
            <person name="Kodira C.D."/>
            <person name="Lander E."/>
            <person name="Galagan J."/>
            <person name="Nusbaum C."/>
            <person name="Birren B."/>
        </authorList>
    </citation>
    <scope>NUCLEOTIDE SEQUENCE [LARGE SCALE GENOMIC DNA]</scope>
    <source>
        <strain evidence="4">VdLs.17 / ATCC MYA-4575 / FGSC 10137</strain>
    </source>
</reference>
<sequence length="242" mass="27055">MESSADSQRQLVIGGAGAVAALLLGLATTWAIKDYNAYIALGPGGPPNNFFGWAIVNIAVRPFCSTKAKATFTDDYPKHGAHNNIESLPRRRGPRASVAGLVPHRQVTQRAPETMRTRVSSYERHHDALFVAEKLLNESAMHLPKAASMAKGELGHHHEDLSMHLYLSPADARQVIEKGWGERHRLSVPTNTWFRHRYGIGDTYLMIYGPRNEEEMEALRTILESSIRFMTGRNVNALEWRS</sequence>
<feature type="domain" description="Luciferase" evidence="2">
    <location>
        <begin position="152"/>
        <end position="224"/>
    </location>
</feature>
<dbReference type="Pfam" id="PF17648">
    <property type="entry name" value="Luciferase"/>
    <property type="match status" value="1"/>
</dbReference>
<organism evidence="3 4">
    <name type="scientific">Verticillium dahliae (strain VdLs.17 / ATCC MYA-4575 / FGSC 10137)</name>
    <name type="common">Verticillium wilt</name>
    <dbReference type="NCBI Taxonomy" id="498257"/>
    <lineage>
        <taxon>Eukaryota</taxon>
        <taxon>Fungi</taxon>
        <taxon>Dikarya</taxon>
        <taxon>Ascomycota</taxon>
        <taxon>Pezizomycotina</taxon>
        <taxon>Sordariomycetes</taxon>
        <taxon>Hypocreomycetidae</taxon>
        <taxon>Glomerellales</taxon>
        <taxon>Plectosphaerellaceae</taxon>
        <taxon>Verticillium</taxon>
    </lineage>
</organism>
<dbReference type="GeneID" id="20709436"/>
<dbReference type="KEGG" id="vda:VDAG_07973"/>
<gene>
    <name evidence="3" type="ORF">VDAG_07973</name>
</gene>
<protein>
    <recommendedName>
        <fullName evidence="2">Luciferase domain-containing protein</fullName>
    </recommendedName>
</protein>
<dbReference type="AlphaFoldDB" id="G2XCU1"/>
<keyword evidence="1" id="KW-0472">Membrane</keyword>
<dbReference type="InParanoid" id="G2XCU1"/>
<evidence type="ECO:0000256" key="1">
    <source>
        <dbReference type="SAM" id="Phobius"/>
    </source>
</evidence>
<evidence type="ECO:0000259" key="2">
    <source>
        <dbReference type="Pfam" id="PF17648"/>
    </source>
</evidence>
<feature type="transmembrane region" description="Helical" evidence="1">
    <location>
        <begin position="12"/>
        <end position="32"/>
    </location>
</feature>
<accession>G2XCU1</accession>
<dbReference type="RefSeq" id="XP_009651034.1">
    <property type="nucleotide sequence ID" value="XM_009652739.1"/>
</dbReference>
<dbReference type="PANTHER" id="PTHR38695:SF1">
    <property type="entry name" value="AMINO ACID PERMEASE_ SLC12A DOMAIN-CONTAINING PROTEIN"/>
    <property type="match status" value="1"/>
</dbReference>
<dbReference type="eggNOG" id="ENOG502SPCX">
    <property type="taxonomic scope" value="Eukaryota"/>
</dbReference>
<keyword evidence="1" id="KW-0812">Transmembrane</keyword>
<dbReference type="Proteomes" id="UP000001611">
    <property type="component" value="Chromosome 2"/>
</dbReference>